<evidence type="ECO:0000256" key="11">
    <source>
        <dbReference type="ARBA" id="ARBA00022670"/>
    </source>
</evidence>
<keyword evidence="20 29" id="KW-0472">Membrane</keyword>
<accession>A0A1A6C0Y8</accession>
<evidence type="ECO:0000256" key="18">
    <source>
        <dbReference type="ARBA" id="ARBA00022984"/>
    </source>
</evidence>
<dbReference type="Gene3D" id="1.10.3810.10">
    <property type="entry name" value="Biosynthetic peptidoglycan transglycosylase-like"/>
    <property type="match status" value="1"/>
</dbReference>
<dbReference type="EC" id="2.4.99.28" evidence="25"/>
<dbReference type="GO" id="GO:0008658">
    <property type="term" value="F:penicillin binding"/>
    <property type="evidence" value="ECO:0007669"/>
    <property type="project" value="InterPro"/>
</dbReference>
<evidence type="ECO:0000256" key="15">
    <source>
        <dbReference type="ARBA" id="ARBA00022801"/>
    </source>
</evidence>
<evidence type="ECO:0000259" key="31">
    <source>
        <dbReference type="Pfam" id="PF00912"/>
    </source>
</evidence>
<organism evidence="33 34">
    <name type="scientific">Acidihalobacter prosperus</name>
    <dbReference type="NCBI Taxonomy" id="160660"/>
    <lineage>
        <taxon>Bacteria</taxon>
        <taxon>Pseudomonadati</taxon>
        <taxon>Pseudomonadota</taxon>
        <taxon>Gammaproteobacteria</taxon>
        <taxon>Chromatiales</taxon>
        <taxon>Ectothiorhodospiraceae</taxon>
        <taxon>Acidihalobacter</taxon>
    </lineage>
</organism>
<dbReference type="OrthoDB" id="9766909at2"/>
<keyword evidence="12" id="KW-0328">Glycosyltransferase</keyword>
<evidence type="ECO:0000259" key="32">
    <source>
        <dbReference type="Pfam" id="PF17092"/>
    </source>
</evidence>
<dbReference type="InterPro" id="IPR001460">
    <property type="entry name" value="PCN-bd_Tpept"/>
</dbReference>
<evidence type="ECO:0000256" key="6">
    <source>
        <dbReference type="ARBA" id="ARBA00012448"/>
    </source>
</evidence>
<evidence type="ECO:0000259" key="30">
    <source>
        <dbReference type="Pfam" id="PF00905"/>
    </source>
</evidence>
<dbReference type="InterPro" id="IPR031376">
    <property type="entry name" value="PCB_OB"/>
</dbReference>
<dbReference type="SUPFAM" id="SSF53955">
    <property type="entry name" value="Lysozyme-like"/>
    <property type="match status" value="1"/>
</dbReference>
<evidence type="ECO:0000256" key="4">
    <source>
        <dbReference type="ARBA" id="ARBA00007090"/>
    </source>
</evidence>
<dbReference type="SUPFAM" id="SSF56601">
    <property type="entry name" value="beta-lactamase/transpeptidase-like"/>
    <property type="match status" value="1"/>
</dbReference>
<dbReference type="GO" id="GO:0006508">
    <property type="term" value="P:proteolysis"/>
    <property type="evidence" value="ECO:0007669"/>
    <property type="project" value="UniProtKB-KW"/>
</dbReference>
<feature type="compositionally biased region" description="Polar residues" evidence="28">
    <location>
        <begin position="835"/>
        <end position="850"/>
    </location>
</feature>
<dbReference type="InterPro" id="IPR001264">
    <property type="entry name" value="Glyco_trans_51"/>
</dbReference>
<dbReference type="UniPathway" id="UPA00219"/>
<dbReference type="STRING" id="160660.BJI67_14770"/>
<comment type="function">
    <text evidence="1">Cell wall formation. Synthesis of cross-linked peptidoglycan from the lipid intermediates. The enzyme has a penicillin-insensitive transglycosylase N-terminal domain (formation of linear glycan strands) and a penicillin-sensitive transpeptidase C-terminal domain (cross-linking of the peptide subunits).</text>
</comment>
<dbReference type="Pfam" id="PF17092">
    <property type="entry name" value="PCB_OB"/>
    <property type="match status" value="1"/>
</dbReference>
<dbReference type="GO" id="GO:0005886">
    <property type="term" value="C:plasma membrane"/>
    <property type="evidence" value="ECO:0007669"/>
    <property type="project" value="UniProtKB-SubCell"/>
</dbReference>
<feature type="region of interest" description="Disordered" evidence="28">
    <location>
        <begin position="821"/>
        <end position="850"/>
    </location>
</feature>
<keyword evidence="17" id="KW-0735">Signal-anchor</keyword>
<gene>
    <name evidence="33" type="ORF">Thpro_022464</name>
</gene>
<dbReference type="InterPro" id="IPR050396">
    <property type="entry name" value="Glycosyltr_51/Transpeptidase"/>
</dbReference>
<evidence type="ECO:0000256" key="1">
    <source>
        <dbReference type="ARBA" id="ARBA00002624"/>
    </source>
</evidence>
<name>A0A1A6C0Y8_9GAMM</name>
<evidence type="ECO:0000256" key="23">
    <source>
        <dbReference type="ARBA" id="ARBA00023316"/>
    </source>
</evidence>
<evidence type="ECO:0000256" key="19">
    <source>
        <dbReference type="ARBA" id="ARBA00022989"/>
    </source>
</evidence>
<dbReference type="Proteomes" id="UP000029273">
    <property type="component" value="Unassembled WGS sequence"/>
</dbReference>
<evidence type="ECO:0000256" key="10">
    <source>
        <dbReference type="ARBA" id="ARBA00022645"/>
    </source>
</evidence>
<keyword evidence="9" id="KW-0997">Cell inner membrane</keyword>
<comment type="similarity">
    <text evidence="5">In the N-terminal section; belongs to the glycosyltransferase 51 family.</text>
</comment>
<comment type="subcellular location">
    <subcellularLocation>
        <location evidence="2">Cell inner membrane</location>
        <topology evidence="2">Single-pass type II membrane protein</topology>
    </subcellularLocation>
</comment>
<dbReference type="Gene3D" id="3.40.710.10">
    <property type="entry name" value="DD-peptidase/beta-lactamase superfamily"/>
    <property type="match status" value="2"/>
</dbReference>
<dbReference type="GO" id="GO:0009252">
    <property type="term" value="P:peptidoglycan biosynthetic process"/>
    <property type="evidence" value="ECO:0007669"/>
    <property type="project" value="UniProtKB-UniPathway"/>
</dbReference>
<evidence type="ECO:0000256" key="3">
    <source>
        <dbReference type="ARBA" id="ARBA00004752"/>
    </source>
</evidence>
<keyword evidence="8" id="KW-1003">Cell membrane</keyword>
<evidence type="ECO:0000256" key="8">
    <source>
        <dbReference type="ARBA" id="ARBA00022475"/>
    </source>
</evidence>
<keyword evidence="22" id="KW-0511">Multifunctional enzyme</keyword>
<evidence type="ECO:0000256" key="29">
    <source>
        <dbReference type="SAM" id="Phobius"/>
    </source>
</evidence>
<dbReference type="EC" id="3.4.16.4" evidence="6"/>
<keyword evidence="13" id="KW-0808">Transferase</keyword>
<dbReference type="FunFam" id="1.10.3810.10:FF:000003">
    <property type="entry name" value="Penicillin-binding protein 1a"/>
    <property type="match status" value="1"/>
</dbReference>
<evidence type="ECO:0000256" key="12">
    <source>
        <dbReference type="ARBA" id="ARBA00022676"/>
    </source>
</evidence>
<dbReference type="NCBIfam" id="TIGR02074">
    <property type="entry name" value="PBP_1a_fam"/>
    <property type="match status" value="1"/>
</dbReference>
<evidence type="ECO:0000256" key="2">
    <source>
        <dbReference type="ARBA" id="ARBA00004249"/>
    </source>
</evidence>
<dbReference type="GO" id="GO:0046677">
    <property type="term" value="P:response to antibiotic"/>
    <property type="evidence" value="ECO:0007669"/>
    <property type="project" value="UniProtKB-KW"/>
</dbReference>
<evidence type="ECO:0000256" key="28">
    <source>
        <dbReference type="SAM" id="MobiDB-lite"/>
    </source>
</evidence>
<dbReference type="GO" id="GO:0008955">
    <property type="term" value="F:peptidoglycan glycosyltransferase activity"/>
    <property type="evidence" value="ECO:0007669"/>
    <property type="project" value="UniProtKB-EC"/>
</dbReference>
<dbReference type="GO" id="GO:0071555">
    <property type="term" value="P:cell wall organization"/>
    <property type="evidence" value="ECO:0007669"/>
    <property type="project" value="UniProtKB-KW"/>
</dbReference>
<reference evidence="33 34" key="1">
    <citation type="journal article" date="2014" name="Genome Announc.">
        <title>Draft Genome Sequence of the Iron-Oxidizing, Acidophilic, and Halotolerant 'Thiobacillus prosperus' Type Strain DSM 5130.</title>
        <authorList>
            <person name="Ossandon F.J."/>
            <person name="Cardenas J.P."/>
            <person name="Corbett M."/>
            <person name="Quatrini R."/>
            <person name="Holmes D.S."/>
            <person name="Watkin E."/>
        </authorList>
    </citation>
    <scope>NUCLEOTIDE SEQUENCE [LARGE SCALE GENOMIC DNA]</scope>
    <source>
        <strain evidence="33 34">DSM 5130</strain>
    </source>
</reference>
<evidence type="ECO:0000256" key="21">
    <source>
        <dbReference type="ARBA" id="ARBA00023251"/>
    </source>
</evidence>
<feature type="domain" description="Penicillin-binding protein transpeptidase" evidence="30">
    <location>
        <begin position="450"/>
        <end position="730"/>
    </location>
</feature>
<comment type="pathway">
    <text evidence="3">Cell wall biogenesis; peptidoglycan biosynthesis.</text>
</comment>
<evidence type="ECO:0000256" key="16">
    <source>
        <dbReference type="ARBA" id="ARBA00022960"/>
    </source>
</evidence>
<keyword evidence="11" id="KW-0645">Protease</keyword>
<feature type="transmembrane region" description="Helical" evidence="29">
    <location>
        <begin position="7"/>
        <end position="33"/>
    </location>
</feature>
<evidence type="ECO:0000256" key="14">
    <source>
        <dbReference type="ARBA" id="ARBA00022692"/>
    </source>
</evidence>
<dbReference type="GO" id="GO:0009002">
    <property type="term" value="F:serine-type D-Ala-D-Ala carboxypeptidase activity"/>
    <property type="evidence" value="ECO:0007669"/>
    <property type="project" value="UniProtKB-EC"/>
</dbReference>
<comment type="similarity">
    <text evidence="4">In the C-terminal section; belongs to the transpeptidase family.</text>
</comment>
<evidence type="ECO:0000256" key="13">
    <source>
        <dbReference type="ARBA" id="ARBA00022679"/>
    </source>
</evidence>
<keyword evidence="23" id="KW-0961">Cell wall biogenesis/degradation</keyword>
<evidence type="ECO:0000256" key="17">
    <source>
        <dbReference type="ARBA" id="ARBA00022968"/>
    </source>
</evidence>
<evidence type="ECO:0000256" key="5">
    <source>
        <dbReference type="ARBA" id="ARBA00007739"/>
    </source>
</evidence>
<dbReference type="InterPro" id="IPR012338">
    <property type="entry name" value="Beta-lactam/transpept-like"/>
</dbReference>
<evidence type="ECO:0000313" key="34">
    <source>
        <dbReference type="Proteomes" id="UP000029273"/>
    </source>
</evidence>
<keyword evidence="21" id="KW-0046">Antibiotic resistance</keyword>
<evidence type="ECO:0000256" key="20">
    <source>
        <dbReference type="ARBA" id="ARBA00023136"/>
    </source>
</evidence>
<evidence type="ECO:0000256" key="24">
    <source>
        <dbReference type="ARBA" id="ARBA00034000"/>
    </source>
</evidence>
<feature type="domain" description="Glycosyl transferase family 51" evidence="31">
    <location>
        <begin position="59"/>
        <end position="234"/>
    </location>
</feature>
<evidence type="ECO:0000256" key="22">
    <source>
        <dbReference type="ARBA" id="ARBA00023268"/>
    </source>
</evidence>
<keyword evidence="14 29" id="KW-0812">Transmembrane</keyword>
<comment type="caution">
    <text evidence="33">The sequence shown here is derived from an EMBL/GenBank/DDBJ whole genome shotgun (WGS) entry which is preliminary data.</text>
</comment>
<dbReference type="AlphaFoldDB" id="A0A1A6C0Y8"/>
<dbReference type="InterPro" id="IPR023346">
    <property type="entry name" value="Lysozyme-like_dom_sf"/>
</dbReference>
<comment type="catalytic activity">
    <reaction evidence="24">
        <text>Preferential cleavage: (Ac)2-L-Lys-D-Ala-|-D-Ala. Also transpeptidation of peptidyl-alanyl moieties that are N-acyl substituents of D-alanine.</text>
        <dbReference type="EC" id="3.4.16.4"/>
    </reaction>
</comment>
<comment type="catalytic activity">
    <reaction evidence="26">
        <text>[GlcNAc-(1-&gt;4)-Mur2Ac(oyl-L-Ala-gamma-D-Glu-L-Lys-D-Ala-D-Ala)](n)-di-trans,octa-cis-undecaprenyl diphosphate + beta-D-GlcNAc-(1-&gt;4)-Mur2Ac(oyl-L-Ala-gamma-D-Glu-L-Lys-D-Ala-D-Ala)-di-trans,octa-cis-undecaprenyl diphosphate = [GlcNAc-(1-&gt;4)-Mur2Ac(oyl-L-Ala-gamma-D-Glu-L-Lys-D-Ala-D-Ala)](n+1)-di-trans,octa-cis-undecaprenyl diphosphate + di-trans,octa-cis-undecaprenyl diphosphate + H(+)</text>
        <dbReference type="Rhea" id="RHEA:23708"/>
        <dbReference type="Rhea" id="RHEA-COMP:9602"/>
        <dbReference type="Rhea" id="RHEA-COMP:9603"/>
        <dbReference type="ChEBI" id="CHEBI:15378"/>
        <dbReference type="ChEBI" id="CHEBI:58405"/>
        <dbReference type="ChEBI" id="CHEBI:60033"/>
        <dbReference type="ChEBI" id="CHEBI:78435"/>
        <dbReference type="EC" id="2.4.99.28"/>
    </reaction>
</comment>
<dbReference type="PANTHER" id="PTHR32282:SF27">
    <property type="entry name" value="PENICILLIN-BINDING PROTEIN 1A"/>
    <property type="match status" value="1"/>
</dbReference>
<feature type="domain" description="Penicillin-binding protein OB-like" evidence="32">
    <location>
        <begin position="320"/>
        <end position="448"/>
    </location>
</feature>
<evidence type="ECO:0000313" key="33">
    <source>
        <dbReference type="EMBL" id="OBS08214.1"/>
    </source>
</evidence>
<protein>
    <recommendedName>
        <fullName evidence="7">Penicillin-binding protein 1A</fullName>
        <ecNumber evidence="25">2.4.99.28</ecNumber>
        <ecNumber evidence="6">3.4.16.4</ecNumber>
    </recommendedName>
</protein>
<dbReference type="PANTHER" id="PTHR32282">
    <property type="entry name" value="BINDING PROTEIN TRANSPEPTIDASE, PUTATIVE-RELATED"/>
    <property type="match status" value="1"/>
</dbReference>
<keyword evidence="15" id="KW-0378">Hydrolase</keyword>
<keyword evidence="10" id="KW-0121">Carboxypeptidase</keyword>
<dbReference type="Pfam" id="PF00912">
    <property type="entry name" value="Transgly"/>
    <property type="match status" value="1"/>
</dbReference>
<dbReference type="GO" id="GO:0008360">
    <property type="term" value="P:regulation of cell shape"/>
    <property type="evidence" value="ECO:0007669"/>
    <property type="project" value="UniProtKB-KW"/>
</dbReference>
<evidence type="ECO:0000256" key="27">
    <source>
        <dbReference type="ARBA" id="ARBA00060592"/>
    </source>
</evidence>
<evidence type="ECO:0000256" key="25">
    <source>
        <dbReference type="ARBA" id="ARBA00044770"/>
    </source>
</evidence>
<keyword evidence="19 29" id="KW-1133">Transmembrane helix</keyword>
<sequence length="850" mass="91465">MRLIGRIVRWLLILIAGGATVGALAAAFAYLYFAPNLPDVAALRDVQYQVPLKVYSADGKLVAEYGEKRRDPLRFDQIPPTLVHAFLAAEDANFYEHPGVSIRGLLRATFELIKTGQKRQGGSTITMQLARNFFLSDKKTYSRKIRELFLALKIEKALTKDQILEIYLNKIYLGNRAYGVGAAAHVYYGKNVKDLSVAQMAMIAGLPKAPSAYNPIADPSRALERRGYVLTRMHDLGFIDRTQYQQAMQAPITASLHGTDIEAPAPYLAEMVRQEMYNRYGDRAYTDGFKVYTTILARDQIDAVHALRNDLIAYTERHGYRGPEAKVKLDAGALKAWRADLTRMPAAGASASGQAVPAWDAMLGRYAPVGGLPAALVVASGDKTAQVYLDGGQVVTLDLKDMSWAGAYISVNRVGPVPTRVDALLKPGDVIRVRDEQGRWSLAQVPKVAGALVSLNPRNGAIVALVGGFDYYASKFNRVTQALRQPGSSFKPFVYSAALHDGYTPATLVNDAPVVVKDSALEGVWRPENYERNFNGPTRLRLGLVHSLNLVSIRVLQSIGIDYALKYASRFGFDPARLPHNLTLALGSASVTPLEMATGYAVFANGGYRVKPFYIERIVGGDGSVLYQAQPDTVCEPDCPASAAATAPAAPLPADTTGPAVATPLPPAGTLAHGATTSVPAIKPAMRVISAGNAYQMTSMMKDVIRMGTGRAALRLHRADLAGKTGTTNDQVDAWFSGFNSDLVTTAWVGFDGNQPLGHAETGARAALPMWMGFMGAALAGKPEATMPQPQGIVTVKIDPKTGLLASPGEADAIFETFREGHLPKPDTPAAVSGSEATPQGSRGLTQQLY</sequence>
<comment type="pathway">
    <text evidence="27">Glycan biosynthesis.</text>
</comment>
<keyword evidence="16" id="KW-0133">Cell shape</keyword>
<keyword evidence="34" id="KW-1185">Reference proteome</keyword>
<evidence type="ECO:0000256" key="9">
    <source>
        <dbReference type="ARBA" id="ARBA00022519"/>
    </source>
</evidence>
<evidence type="ECO:0000256" key="7">
    <source>
        <dbReference type="ARBA" id="ARBA00018638"/>
    </source>
</evidence>
<dbReference type="Pfam" id="PF00905">
    <property type="entry name" value="Transpeptidase"/>
    <property type="match status" value="1"/>
</dbReference>
<dbReference type="InterPro" id="IPR036950">
    <property type="entry name" value="PBP_transglycosylase"/>
</dbReference>
<evidence type="ECO:0000256" key="26">
    <source>
        <dbReference type="ARBA" id="ARBA00049902"/>
    </source>
</evidence>
<dbReference type="GO" id="GO:0030288">
    <property type="term" value="C:outer membrane-bounded periplasmic space"/>
    <property type="evidence" value="ECO:0007669"/>
    <property type="project" value="TreeGrafter"/>
</dbReference>
<dbReference type="EMBL" id="JQSG02000006">
    <property type="protein sequence ID" value="OBS08214.1"/>
    <property type="molecule type" value="Genomic_DNA"/>
</dbReference>
<proteinExistence type="inferred from homology"/>
<keyword evidence="18" id="KW-0573">Peptidoglycan synthesis</keyword>